<evidence type="ECO:0000313" key="1">
    <source>
        <dbReference type="EMBL" id="KAI3719860.1"/>
    </source>
</evidence>
<proteinExistence type="predicted"/>
<evidence type="ECO:0000313" key="2">
    <source>
        <dbReference type="Proteomes" id="UP001055879"/>
    </source>
</evidence>
<reference evidence="2" key="1">
    <citation type="journal article" date="2022" name="Mol. Ecol. Resour.">
        <title>The genomes of chicory, endive, great burdock and yacon provide insights into Asteraceae palaeo-polyploidization history and plant inulin production.</title>
        <authorList>
            <person name="Fan W."/>
            <person name="Wang S."/>
            <person name="Wang H."/>
            <person name="Wang A."/>
            <person name="Jiang F."/>
            <person name="Liu H."/>
            <person name="Zhao H."/>
            <person name="Xu D."/>
            <person name="Zhang Y."/>
        </authorList>
    </citation>
    <scope>NUCLEOTIDE SEQUENCE [LARGE SCALE GENOMIC DNA]</scope>
    <source>
        <strain evidence="2">cv. Niubang</strain>
    </source>
</reference>
<organism evidence="1 2">
    <name type="scientific">Arctium lappa</name>
    <name type="common">Greater burdock</name>
    <name type="synonym">Lappa major</name>
    <dbReference type="NCBI Taxonomy" id="4217"/>
    <lineage>
        <taxon>Eukaryota</taxon>
        <taxon>Viridiplantae</taxon>
        <taxon>Streptophyta</taxon>
        <taxon>Embryophyta</taxon>
        <taxon>Tracheophyta</taxon>
        <taxon>Spermatophyta</taxon>
        <taxon>Magnoliopsida</taxon>
        <taxon>eudicotyledons</taxon>
        <taxon>Gunneridae</taxon>
        <taxon>Pentapetalae</taxon>
        <taxon>asterids</taxon>
        <taxon>campanulids</taxon>
        <taxon>Asterales</taxon>
        <taxon>Asteraceae</taxon>
        <taxon>Carduoideae</taxon>
        <taxon>Cardueae</taxon>
        <taxon>Arctiinae</taxon>
        <taxon>Arctium</taxon>
    </lineage>
</organism>
<reference evidence="1 2" key="2">
    <citation type="journal article" date="2022" name="Mol. Ecol. Resour.">
        <title>The genomes of chicory, endive, great burdock and yacon provide insights into Asteraceae paleo-polyploidization history and plant inulin production.</title>
        <authorList>
            <person name="Fan W."/>
            <person name="Wang S."/>
            <person name="Wang H."/>
            <person name="Wang A."/>
            <person name="Jiang F."/>
            <person name="Liu H."/>
            <person name="Zhao H."/>
            <person name="Xu D."/>
            <person name="Zhang Y."/>
        </authorList>
    </citation>
    <scope>NUCLEOTIDE SEQUENCE [LARGE SCALE GENOMIC DNA]</scope>
    <source>
        <strain evidence="2">cv. Niubang</strain>
    </source>
</reference>
<dbReference type="Proteomes" id="UP001055879">
    <property type="component" value="Linkage Group LG06"/>
</dbReference>
<keyword evidence="2" id="KW-1185">Reference proteome</keyword>
<name>A0ACB9BGQ1_ARCLA</name>
<gene>
    <name evidence="1" type="ORF">L6452_20765</name>
</gene>
<accession>A0ACB9BGQ1</accession>
<dbReference type="EMBL" id="CM042052">
    <property type="protein sequence ID" value="KAI3719860.1"/>
    <property type="molecule type" value="Genomic_DNA"/>
</dbReference>
<sequence>MVEDNMYPVKNRLVRGLYQTLTKQAFTGKRNYPHLSYHVTFSAIKIDCCKSLKPDKRLPDKSFFPYRIGVSVLVMSLIGTLDDAI</sequence>
<protein>
    <submittedName>
        <fullName evidence="1">Uncharacterized protein</fullName>
    </submittedName>
</protein>
<comment type="caution">
    <text evidence="1">The sequence shown here is derived from an EMBL/GenBank/DDBJ whole genome shotgun (WGS) entry which is preliminary data.</text>
</comment>